<dbReference type="Gene3D" id="2.120.10.30">
    <property type="entry name" value="TolB, C-terminal domain"/>
    <property type="match status" value="1"/>
</dbReference>
<feature type="compositionally biased region" description="Basic and acidic residues" evidence="1">
    <location>
        <begin position="374"/>
        <end position="475"/>
    </location>
</feature>
<name>D2W4N2_NAEGR</name>
<feature type="region of interest" description="Disordered" evidence="1">
    <location>
        <begin position="374"/>
        <end position="495"/>
    </location>
</feature>
<dbReference type="AlphaFoldDB" id="D2W4N2"/>
<dbReference type="RefSeq" id="XP_002668713.1">
    <property type="nucleotide sequence ID" value="XM_002668667.1"/>
</dbReference>
<dbReference type="GO" id="GO:0022904">
    <property type="term" value="P:respiratory electron transport chain"/>
    <property type="evidence" value="ECO:0007669"/>
    <property type="project" value="TreeGrafter"/>
</dbReference>
<evidence type="ECO:0000313" key="3">
    <source>
        <dbReference type="Proteomes" id="UP000006671"/>
    </source>
</evidence>
<sequence>MAETEPTQCILVENLAEMQTILYSKLQEQFNPKTKNKVGFSLNFTPVHTFGNGKIKEKDNFVHPLDVKISHQFHCVIITDRDRIQVFDLHSRKFKKSIQFQNYRINYLNIEKINQKEYLYVTSMSPSVLFKFDLEQLLLSNNEPIENLCIWKVENLNHPSTVEILYRDYHDNQILVSDMSIGRIHVLDSITGMKVQEILASTPYGIAFLNSNSFLVGDACNDNIHIYERNENQEFQKSSSFDFSDKSRPSTGIIGFDSGGLLFDPIEKNILIVNIRKSQICAFKQENRSLIKTFKSGMFSYGMCLDQYTGELYVCNNDKKNGEFVKIHKRISLAKPYDCEKAEKEAELRELERKKQEKIRQEKLEMERKIKEAEEKKKKMEEERKLKEEQAKKQKEEEEKKKKEEEEKKKKEEEEKKKKEEEEKKKLEEEKKLKEEQLKKEEEEKKQKEEQERKQNEEKKLKEETENKKLDEENQSKSTNNSSISAATSSNPKPA</sequence>
<dbReference type="VEuPathDB" id="AmoebaDB:NAEGRDRAFT_54645"/>
<keyword evidence="3" id="KW-1185">Reference proteome</keyword>
<dbReference type="PANTHER" id="PTHR21024:SF0">
    <property type="entry name" value="ELECTRON TRANSFER FLAVOPROTEIN REGULATORY FACTOR 1"/>
    <property type="match status" value="1"/>
</dbReference>
<dbReference type="GeneID" id="8860819"/>
<dbReference type="InParanoid" id="D2W4N2"/>
<dbReference type="EMBL" id="GG738969">
    <property type="protein sequence ID" value="EFC35969.1"/>
    <property type="molecule type" value="Genomic_DNA"/>
</dbReference>
<gene>
    <name evidence="2" type="ORF">NAEGRDRAFT_54645</name>
</gene>
<feature type="compositionally biased region" description="Low complexity" evidence="1">
    <location>
        <begin position="476"/>
        <end position="495"/>
    </location>
</feature>
<dbReference type="InterPro" id="IPR052000">
    <property type="entry name" value="ETFRF1"/>
</dbReference>
<dbReference type="SUPFAM" id="SSF75011">
    <property type="entry name" value="3-carboxy-cis,cis-mucoante lactonizing enzyme"/>
    <property type="match status" value="1"/>
</dbReference>
<reference evidence="2 3" key="1">
    <citation type="journal article" date="2010" name="Cell">
        <title>The genome of Naegleria gruberi illuminates early eukaryotic versatility.</title>
        <authorList>
            <person name="Fritz-Laylin L.K."/>
            <person name="Prochnik S.E."/>
            <person name="Ginger M.L."/>
            <person name="Dacks J.B."/>
            <person name="Carpenter M.L."/>
            <person name="Field M.C."/>
            <person name="Kuo A."/>
            <person name="Paredez A."/>
            <person name="Chapman J."/>
            <person name="Pham J."/>
            <person name="Shu S."/>
            <person name="Neupane R."/>
            <person name="Cipriano M."/>
            <person name="Mancuso J."/>
            <person name="Tu H."/>
            <person name="Salamov A."/>
            <person name="Lindquist E."/>
            <person name="Shapiro H."/>
            <person name="Lucas S."/>
            <person name="Grigoriev I.V."/>
            <person name="Cande W.Z."/>
            <person name="Fulton C."/>
            <person name="Rokhsar D.S."/>
            <person name="Dawson S.C."/>
        </authorList>
    </citation>
    <scope>NUCLEOTIDE SEQUENCE [LARGE SCALE GENOMIC DNA]</scope>
    <source>
        <strain evidence="2 3">NEG-M</strain>
    </source>
</reference>
<accession>D2W4N2</accession>
<evidence type="ECO:0000313" key="2">
    <source>
        <dbReference type="EMBL" id="EFC35969.1"/>
    </source>
</evidence>
<dbReference type="KEGG" id="ngr:NAEGRDRAFT_54645"/>
<dbReference type="PANTHER" id="PTHR21024">
    <property type="entry name" value="GROWTH HORMONE-INDUCIBLE SOLUBLE PROTEIN-RELATED"/>
    <property type="match status" value="1"/>
</dbReference>
<dbReference type="InterPro" id="IPR011042">
    <property type="entry name" value="6-blade_b-propeller_TolB-like"/>
</dbReference>
<protein>
    <submittedName>
        <fullName evidence="2">Predicted protein</fullName>
    </submittedName>
</protein>
<proteinExistence type="predicted"/>
<dbReference type="GO" id="GO:0005739">
    <property type="term" value="C:mitochondrion"/>
    <property type="evidence" value="ECO:0007669"/>
    <property type="project" value="TreeGrafter"/>
</dbReference>
<dbReference type="Proteomes" id="UP000006671">
    <property type="component" value="Unassembled WGS sequence"/>
</dbReference>
<organism evidence="3">
    <name type="scientific">Naegleria gruberi</name>
    <name type="common">Amoeba</name>
    <dbReference type="NCBI Taxonomy" id="5762"/>
    <lineage>
        <taxon>Eukaryota</taxon>
        <taxon>Discoba</taxon>
        <taxon>Heterolobosea</taxon>
        <taxon>Tetramitia</taxon>
        <taxon>Eutetramitia</taxon>
        <taxon>Vahlkampfiidae</taxon>
        <taxon>Naegleria</taxon>
    </lineage>
</organism>
<dbReference type="OMA" id="DNCIEIM"/>
<dbReference type="GO" id="GO:0090324">
    <property type="term" value="P:negative regulation of oxidative phosphorylation"/>
    <property type="evidence" value="ECO:0007669"/>
    <property type="project" value="InterPro"/>
</dbReference>
<evidence type="ECO:0000256" key="1">
    <source>
        <dbReference type="SAM" id="MobiDB-lite"/>
    </source>
</evidence>
<dbReference type="STRING" id="5762.D2W4N2"/>